<dbReference type="Pfam" id="PF05036">
    <property type="entry name" value="SPOR"/>
    <property type="match status" value="1"/>
</dbReference>
<dbReference type="GO" id="GO:0030428">
    <property type="term" value="C:cell septum"/>
    <property type="evidence" value="ECO:0007669"/>
    <property type="project" value="TreeGrafter"/>
</dbReference>
<name>A0A4R1GLP1_9GAMM</name>
<dbReference type="AlphaFoldDB" id="A0A4R1GLP1"/>
<proteinExistence type="predicted"/>
<reference evidence="2 3" key="1">
    <citation type="submission" date="2019-03" db="EMBL/GenBank/DDBJ databases">
        <title>Genomic Encyclopedia of Archaeal and Bacterial Type Strains, Phase II (KMG-II): from individual species to whole genera.</title>
        <authorList>
            <person name="Goeker M."/>
        </authorList>
    </citation>
    <scope>NUCLEOTIDE SEQUENCE [LARGE SCALE GENOMIC DNA]</scope>
    <source>
        <strain evidence="2 3">DSM 27697</strain>
    </source>
</reference>
<sequence length="183" mass="20144">MEREVKKRILGACAVLVVGAALIPLLLDGAGYKERHLESRIPAAPEPVARVEVEQEMQALPETREPAPPVEPATVSVPVESVQKAVEQAKPDLDPIEDTPQLDQQGVPVGWTLQLASFRDEANAKALRSELLDGGHKVYMRHMAGLVKVFVGPEVQRSRLEALQEKLKQEYALDGIIVRFTTQ</sequence>
<dbReference type="Gene3D" id="3.30.70.1070">
    <property type="entry name" value="Sporulation related repeat"/>
    <property type="match status" value="1"/>
</dbReference>
<evidence type="ECO:0000313" key="3">
    <source>
        <dbReference type="Proteomes" id="UP000294546"/>
    </source>
</evidence>
<dbReference type="PANTHER" id="PTHR38687">
    <property type="entry name" value="CELL DIVISION PROTEIN DEDD-RELATED"/>
    <property type="match status" value="1"/>
</dbReference>
<evidence type="ECO:0000313" key="2">
    <source>
        <dbReference type="EMBL" id="TCK09434.1"/>
    </source>
</evidence>
<protein>
    <submittedName>
        <fullName evidence="2">DedD protein</fullName>
    </submittedName>
</protein>
<comment type="caution">
    <text evidence="2">The sequence shown here is derived from an EMBL/GenBank/DDBJ whole genome shotgun (WGS) entry which is preliminary data.</text>
</comment>
<dbReference type="RefSeq" id="WP_132289727.1">
    <property type="nucleotide sequence ID" value="NZ_SMFU01000007.1"/>
</dbReference>
<dbReference type="EMBL" id="SMFU01000007">
    <property type="protein sequence ID" value="TCK09434.1"/>
    <property type="molecule type" value="Genomic_DNA"/>
</dbReference>
<dbReference type="GO" id="GO:0032153">
    <property type="term" value="C:cell division site"/>
    <property type="evidence" value="ECO:0007669"/>
    <property type="project" value="TreeGrafter"/>
</dbReference>
<dbReference type="Proteomes" id="UP000294546">
    <property type="component" value="Unassembled WGS sequence"/>
</dbReference>
<dbReference type="InterPro" id="IPR007730">
    <property type="entry name" value="SPOR-like_dom"/>
</dbReference>
<organism evidence="2 3">
    <name type="scientific">Marinobacterium mangrovicola</name>
    <dbReference type="NCBI Taxonomy" id="1476959"/>
    <lineage>
        <taxon>Bacteria</taxon>
        <taxon>Pseudomonadati</taxon>
        <taxon>Pseudomonadota</taxon>
        <taxon>Gammaproteobacteria</taxon>
        <taxon>Oceanospirillales</taxon>
        <taxon>Oceanospirillaceae</taxon>
        <taxon>Marinobacterium</taxon>
    </lineage>
</organism>
<dbReference type="OrthoDB" id="7069135at2"/>
<evidence type="ECO:0000259" key="1">
    <source>
        <dbReference type="PROSITE" id="PS51724"/>
    </source>
</evidence>
<dbReference type="GO" id="GO:0042834">
    <property type="term" value="F:peptidoglycan binding"/>
    <property type="evidence" value="ECO:0007669"/>
    <property type="project" value="InterPro"/>
</dbReference>
<feature type="domain" description="SPOR" evidence="1">
    <location>
        <begin position="105"/>
        <end position="180"/>
    </location>
</feature>
<dbReference type="InterPro" id="IPR052521">
    <property type="entry name" value="Cell_div_SPOR-domain"/>
</dbReference>
<keyword evidence="3" id="KW-1185">Reference proteome</keyword>
<dbReference type="PROSITE" id="PS51724">
    <property type="entry name" value="SPOR"/>
    <property type="match status" value="1"/>
</dbReference>
<dbReference type="PANTHER" id="PTHR38687:SF1">
    <property type="entry name" value="CELL DIVISION PROTEIN DEDD"/>
    <property type="match status" value="1"/>
</dbReference>
<dbReference type="InterPro" id="IPR036680">
    <property type="entry name" value="SPOR-like_sf"/>
</dbReference>
<accession>A0A4R1GLP1</accession>
<dbReference type="GO" id="GO:0032506">
    <property type="term" value="P:cytokinetic process"/>
    <property type="evidence" value="ECO:0007669"/>
    <property type="project" value="TreeGrafter"/>
</dbReference>
<dbReference type="SUPFAM" id="SSF110997">
    <property type="entry name" value="Sporulation related repeat"/>
    <property type="match status" value="1"/>
</dbReference>
<gene>
    <name evidence="2" type="ORF">CLV83_1544</name>
</gene>